<dbReference type="RefSeq" id="XP_029239422.1">
    <property type="nucleotide sequence ID" value="XM_029380709.1"/>
</dbReference>
<gene>
    <name evidence="1" type="ORF">TraAM80_03756</name>
</gene>
<keyword evidence="2" id="KW-1185">Reference proteome</keyword>
<evidence type="ECO:0000313" key="1">
    <source>
        <dbReference type="EMBL" id="RNF06733.1"/>
    </source>
</evidence>
<accession>A0A422NMM9</accession>
<proteinExistence type="predicted"/>
<sequence length="105" mass="12250">MLRRISDWGAPVLARQTVAACVGLFTSLRGVRDTRYDSCSEELTSRYFDMQDIPADRLTHHYWDNMDTPYDDTFLLDEFPFAEGGVDTDEHILQPDRRLLSKEYL</sequence>
<dbReference type="VEuPathDB" id="TriTrypDB:TRSC58_00428"/>
<dbReference type="EMBL" id="MKGL01000102">
    <property type="protein sequence ID" value="RNF06733.1"/>
    <property type="molecule type" value="Genomic_DNA"/>
</dbReference>
<dbReference type="Proteomes" id="UP000283634">
    <property type="component" value="Unassembled WGS sequence"/>
</dbReference>
<dbReference type="AlphaFoldDB" id="A0A422NMM9"/>
<name>A0A422NMM9_TRYRA</name>
<dbReference type="OrthoDB" id="258639at2759"/>
<dbReference type="GeneID" id="40327689"/>
<reference evidence="1 2" key="1">
    <citation type="journal article" date="2018" name="BMC Genomics">
        <title>Genomic comparison of Trypanosoma conorhini and Trypanosoma rangeli to Trypanosoma cruzi strains of high and low virulence.</title>
        <authorList>
            <person name="Bradwell K.R."/>
            <person name="Koparde V.N."/>
            <person name="Matveyev A.V."/>
            <person name="Serrano M.G."/>
            <person name="Alves J.M."/>
            <person name="Parikh H."/>
            <person name="Huang B."/>
            <person name="Lee V."/>
            <person name="Espinosa-Alvarez O."/>
            <person name="Ortiz P.A."/>
            <person name="Costa-Martins A.G."/>
            <person name="Teixeira M.M."/>
            <person name="Buck G.A."/>
        </authorList>
    </citation>
    <scope>NUCLEOTIDE SEQUENCE [LARGE SCALE GENOMIC DNA]</scope>
    <source>
        <strain evidence="1 2">AM80</strain>
    </source>
</reference>
<organism evidence="1 2">
    <name type="scientific">Trypanosoma rangeli</name>
    <dbReference type="NCBI Taxonomy" id="5698"/>
    <lineage>
        <taxon>Eukaryota</taxon>
        <taxon>Discoba</taxon>
        <taxon>Euglenozoa</taxon>
        <taxon>Kinetoplastea</taxon>
        <taxon>Metakinetoplastina</taxon>
        <taxon>Trypanosomatida</taxon>
        <taxon>Trypanosomatidae</taxon>
        <taxon>Trypanosoma</taxon>
        <taxon>Herpetosoma</taxon>
    </lineage>
</organism>
<evidence type="ECO:0000313" key="2">
    <source>
        <dbReference type="Proteomes" id="UP000283634"/>
    </source>
</evidence>
<comment type="caution">
    <text evidence="1">The sequence shown here is derived from an EMBL/GenBank/DDBJ whole genome shotgun (WGS) entry which is preliminary data.</text>
</comment>
<dbReference type="OMA" id="RISDWGA"/>
<protein>
    <submittedName>
        <fullName evidence="1">Uncharacterized protein</fullName>
    </submittedName>
</protein>